<dbReference type="AlphaFoldDB" id="A0A9D1P8G6"/>
<dbReference type="Gene3D" id="3.40.50.300">
    <property type="entry name" value="P-loop containing nucleotide triphosphate hydrolases"/>
    <property type="match status" value="1"/>
</dbReference>
<dbReference type="PROSITE" id="PS50893">
    <property type="entry name" value="ABC_TRANSPORTER_2"/>
    <property type="match status" value="1"/>
</dbReference>
<dbReference type="InterPro" id="IPR051782">
    <property type="entry name" value="ABC_Transporter_VariousFunc"/>
</dbReference>
<evidence type="ECO:0000259" key="4">
    <source>
        <dbReference type="PROSITE" id="PS50893"/>
    </source>
</evidence>
<dbReference type="PROSITE" id="PS00211">
    <property type="entry name" value="ABC_TRANSPORTER_1"/>
    <property type="match status" value="1"/>
</dbReference>
<dbReference type="InterPro" id="IPR003439">
    <property type="entry name" value="ABC_transporter-like_ATP-bd"/>
</dbReference>
<dbReference type="InterPro" id="IPR017871">
    <property type="entry name" value="ABC_transporter-like_CS"/>
</dbReference>
<dbReference type="PANTHER" id="PTHR42939:SF1">
    <property type="entry name" value="ABC TRANSPORTER ATP-BINDING PROTEIN ALBC-RELATED"/>
    <property type="match status" value="1"/>
</dbReference>
<evidence type="ECO:0000256" key="3">
    <source>
        <dbReference type="ARBA" id="ARBA00022840"/>
    </source>
</evidence>
<evidence type="ECO:0000256" key="2">
    <source>
        <dbReference type="ARBA" id="ARBA00022741"/>
    </source>
</evidence>
<evidence type="ECO:0000313" key="6">
    <source>
        <dbReference type="Proteomes" id="UP000886884"/>
    </source>
</evidence>
<name>A0A9D1P8G6_9FIRM</name>
<comment type="caution">
    <text evidence="5">The sequence shown here is derived from an EMBL/GenBank/DDBJ whole genome shotgun (WGS) entry which is preliminary data.</text>
</comment>
<protein>
    <submittedName>
        <fullName evidence="5">ABC transporter ATP-binding protein</fullName>
    </submittedName>
</protein>
<gene>
    <name evidence="5" type="ORF">IAA64_10735</name>
</gene>
<dbReference type="SMART" id="SM00382">
    <property type="entry name" value="AAA"/>
    <property type="match status" value="1"/>
</dbReference>
<accession>A0A9D1P8G6</accession>
<dbReference type="Proteomes" id="UP000886884">
    <property type="component" value="Unassembled WGS sequence"/>
</dbReference>
<keyword evidence="1" id="KW-0813">Transport</keyword>
<organism evidence="5 6">
    <name type="scientific">Candidatus Ornithocaccomicrobium faecavium</name>
    <dbReference type="NCBI Taxonomy" id="2840890"/>
    <lineage>
        <taxon>Bacteria</taxon>
        <taxon>Bacillati</taxon>
        <taxon>Bacillota</taxon>
        <taxon>Clostridia</taxon>
        <taxon>Candidatus Ornithocaccomicrobium</taxon>
    </lineage>
</organism>
<dbReference type="Pfam" id="PF00005">
    <property type="entry name" value="ABC_tran"/>
    <property type="match status" value="1"/>
</dbReference>
<sequence length="233" mass="26192">MARLLIGHLRKAYGQQTVLAGASMIFEEGRIYSILGRNGAGKTTLFNCIHGDLPYEAGEIALLDGEAAHPLQFEEVGMVSASPVLPEYLTGYEFIHFFLKLHGRTERSVEEWLQLVRIEPADYFKLIKSYSYGMKNKLQLLCCLIRKPKVILLDEPLSSFDILVSHDIKELLISMKSEHIILMSTHILQLARDVSDDIVLLRDGQLSYLDAANMQDEQFEAAVIEALKAGDKP</sequence>
<keyword evidence="3 5" id="KW-0067">ATP-binding</keyword>
<keyword evidence="2" id="KW-0547">Nucleotide-binding</keyword>
<dbReference type="InterPro" id="IPR027417">
    <property type="entry name" value="P-loop_NTPase"/>
</dbReference>
<dbReference type="GO" id="GO:0005524">
    <property type="term" value="F:ATP binding"/>
    <property type="evidence" value="ECO:0007669"/>
    <property type="project" value="UniProtKB-KW"/>
</dbReference>
<dbReference type="SUPFAM" id="SSF52540">
    <property type="entry name" value="P-loop containing nucleoside triphosphate hydrolases"/>
    <property type="match status" value="1"/>
</dbReference>
<dbReference type="PANTHER" id="PTHR42939">
    <property type="entry name" value="ABC TRANSPORTER ATP-BINDING PROTEIN ALBC-RELATED"/>
    <property type="match status" value="1"/>
</dbReference>
<feature type="domain" description="ABC transporter" evidence="4">
    <location>
        <begin position="4"/>
        <end position="228"/>
    </location>
</feature>
<dbReference type="CDD" id="cd03230">
    <property type="entry name" value="ABC_DR_subfamily_A"/>
    <property type="match status" value="1"/>
</dbReference>
<proteinExistence type="predicted"/>
<reference evidence="5" key="1">
    <citation type="submission" date="2020-10" db="EMBL/GenBank/DDBJ databases">
        <authorList>
            <person name="Gilroy R."/>
        </authorList>
    </citation>
    <scope>NUCLEOTIDE SEQUENCE</scope>
    <source>
        <strain evidence="5">CHK183-6373</strain>
    </source>
</reference>
<evidence type="ECO:0000313" key="5">
    <source>
        <dbReference type="EMBL" id="HIV28440.1"/>
    </source>
</evidence>
<reference evidence="5" key="2">
    <citation type="journal article" date="2021" name="PeerJ">
        <title>Extensive microbial diversity within the chicken gut microbiome revealed by metagenomics and culture.</title>
        <authorList>
            <person name="Gilroy R."/>
            <person name="Ravi A."/>
            <person name="Getino M."/>
            <person name="Pursley I."/>
            <person name="Horton D.L."/>
            <person name="Alikhan N.F."/>
            <person name="Baker D."/>
            <person name="Gharbi K."/>
            <person name="Hall N."/>
            <person name="Watson M."/>
            <person name="Adriaenssens E.M."/>
            <person name="Foster-Nyarko E."/>
            <person name="Jarju S."/>
            <person name="Secka A."/>
            <person name="Antonio M."/>
            <person name="Oren A."/>
            <person name="Chaudhuri R.R."/>
            <person name="La Ragione R."/>
            <person name="Hildebrand F."/>
            <person name="Pallen M.J."/>
        </authorList>
    </citation>
    <scope>NUCLEOTIDE SEQUENCE</scope>
    <source>
        <strain evidence="5">CHK183-6373</strain>
    </source>
</reference>
<evidence type="ECO:0000256" key="1">
    <source>
        <dbReference type="ARBA" id="ARBA00022448"/>
    </source>
</evidence>
<dbReference type="GO" id="GO:0016887">
    <property type="term" value="F:ATP hydrolysis activity"/>
    <property type="evidence" value="ECO:0007669"/>
    <property type="project" value="InterPro"/>
</dbReference>
<dbReference type="InterPro" id="IPR003593">
    <property type="entry name" value="AAA+_ATPase"/>
</dbReference>
<dbReference type="EMBL" id="DVOT01000194">
    <property type="protein sequence ID" value="HIV28440.1"/>
    <property type="molecule type" value="Genomic_DNA"/>
</dbReference>